<organism evidence="3 4">
    <name type="scientific">Ileibacterium valens</name>
    <dbReference type="NCBI Taxonomy" id="1862668"/>
    <lineage>
        <taxon>Bacteria</taxon>
        <taxon>Bacillati</taxon>
        <taxon>Bacillota</taxon>
        <taxon>Erysipelotrichia</taxon>
        <taxon>Erysipelotrichales</taxon>
        <taxon>Erysipelotrichaceae</taxon>
        <taxon>Ileibacterium</taxon>
    </lineage>
</organism>
<dbReference type="PROSITE" id="PS51201">
    <property type="entry name" value="RCK_N"/>
    <property type="match status" value="1"/>
</dbReference>
<dbReference type="SUPFAM" id="SSF116726">
    <property type="entry name" value="TrkA C-terminal domain-like"/>
    <property type="match status" value="1"/>
</dbReference>
<dbReference type="PROSITE" id="PS51202">
    <property type="entry name" value="RCK_C"/>
    <property type="match status" value="1"/>
</dbReference>
<dbReference type="OrthoDB" id="9776294at2"/>
<comment type="caution">
    <text evidence="3">The sequence shown here is derived from an EMBL/GenBank/DDBJ whole genome shotgun (WGS) entry which is preliminary data.</text>
</comment>
<dbReference type="Proteomes" id="UP000186341">
    <property type="component" value="Unassembled WGS sequence"/>
</dbReference>
<dbReference type="InterPro" id="IPR050721">
    <property type="entry name" value="Trk_Ktr_HKT_K-transport"/>
</dbReference>
<keyword evidence="4" id="KW-1185">Reference proteome</keyword>
<dbReference type="Pfam" id="PF02254">
    <property type="entry name" value="TrkA_N"/>
    <property type="match status" value="1"/>
</dbReference>
<dbReference type="Gene3D" id="3.30.70.1450">
    <property type="entry name" value="Regulator of K+ conductance, C-terminal domain"/>
    <property type="match status" value="1"/>
</dbReference>
<feature type="domain" description="RCK C-terminal" evidence="2">
    <location>
        <begin position="142"/>
        <end position="225"/>
    </location>
</feature>
<dbReference type="InterPro" id="IPR003148">
    <property type="entry name" value="RCK_N"/>
</dbReference>
<feature type="domain" description="RCK N-terminal" evidence="1">
    <location>
        <begin position="9"/>
        <end position="130"/>
    </location>
</feature>
<dbReference type="GeneID" id="82202334"/>
<dbReference type="Gene3D" id="3.40.50.720">
    <property type="entry name" value="NAD(P)-binding Rossmann-like Domain"/>
    <property type="match status" value="1"/>
</dbReference>
<dbReference type="InterPro" id="IPR006037">
    <property type="entry name" value="RCK_C"/>
</dbReference>
<evidence type="ECO:0000259" key="2">
    <source>
        <dbReference type="PROSITE" id="PS51202"/>
    </source>
</evidence>
<dbReference type="Pfam" id="PF02080">
    <property type="entry name" value="TrkA_C"/>
    <property type="match status" value="1"/>
</dbReference>
<reference evidence="3 4" key="1">
    <citation type="submission" date="2016-11" db="EMBL/GenBank/DDBJ databases">
        <title>Description of two novel members of the family Erysipelotrichaceae: Ileibacterium lipovorans gen. nov., sp. nov. and Dubosiella newyorkensis, gen. nov., sp. nov.</title>
        <authorList>
            <person name="Cox L.M."/>
            <person name="Sohn J."/>
            <person name="Tyrrell K.L."/>
            <person name="Citron D.M."/>
            <person name="Lawson P.A."/>
            <person name="Patel N.B."/>
            <person name="Iizumi T."/>
            <person name="Perez-Perez G.I."/>
            <person name="Goldstein E.J."/>
            <person name="Blaser M.J."/>
        </authorList>
    </citation>
    <scope>NUCLEOTIDE SEQUENCE [LARGE SCALE GENOMIC DNA]</scope>
    <source>
        <strain evidence="3 4">NYU-BL-A3</strain>
    </source>
</reference>
<sequence>MRYKFSRQQAAYAVIGLGRFGTAVAETLVDNGQEVILVDKDPDRVRDLRYLSDYAYVINHMDQKALEEIGVGDVQVAIVCIGSAMDVNILTTLYCINLKVPRVIAKANSLDQGQILSKIGAEVVYPEREMGKRLANQLLNKRVMDYFSVSGNIDVAQVEVPDEFAGKKLDSLNLRQNWGISIIAIQRGKNSIEDVQPEFVFEKGDTIIIIGSNDNIHRFETEFDDE</sequence>
<evidence type="ECO:0000313" key="4">
    <source>
        <dbReference type="Proteomes" id="UP000186341"/>
    </source>
</evidence>
<dbReference type="PANTHER" id="PTHR43833:SF7">
    <property type="entry name" value="KTR SYSTEM POTASSIUM UPTAKE PROTEIN C"/>
    <property type="match status" value="1"/>
</dbReference>
<dbReference type="SUPFAM" id="SSF51735">
    <property type="entry name" value="NAD(P)-binding Rossmann-fold domains"/>
    <property type="match status" value="1"/>
</dbReference>
<dbReference type="RefSeq" id="WP_075818490.1">
    <property type="nucleotide sequence ID" value="NZ_CAJUTZ010000010.1"/>
</dbReference>
<protein>
    <submittedName>
        <fullName evidence="3">Potassium transporter TrkA</fullName>
    </submittedName>
</protein>
<dbReference type="PANTHER" id="PTHR43833">
    <property type="entry name" value="POTASSIUM CHANNEL PROTEIN 2-RELATED-RELATED"/>
    <property type="match status" value="1"/>
</dbReference>
<dbReference type="EMBL" id="MPJW01000090">
    <property type="protein sequence ID" value="OLU41162.1"/>
    <property type="molecule type" value="Genomic_DNA"/>
</dbReference>
<dbReference type="AlphaFoldDB" id="A0A1U7NHF2"/>
<evidence type="ECO:0000259" key="1">
    <source>
        <dbReference type="PROSITE" id="PS51201"/>
    </source>
</evidence>
<accession>A0A1U7NHF2</accession>
<name>A0A1U7NHF2_9FIRM</name>
<proteinExistence type="predicted"/>
<evidence type="ECO:0000313" key="3">
    <source>
        <dbReference type="EMBL" id="OLU41162.1"/>
    </source>
</evidence>
<dbReference type="GO" id="GO:0008324">
    <property type="term" value="F:monoatomic cation transmembrane transporter activity"/>
    <property type="evidence" value="ECO:0007669"/>
    <property type="project" value="InterPro"/>
</dbReference>
<gene>
    <name evidence="3" type="ORF">BO222_03760</name>
</gene>
<dbReference type="GO" id="GO:0006813">
    <property type="term" value="P:potassium ion transport"/>
    <property type="evidence" value="ECO:0007669"/>
    <property type="project" value="InterPro"/>
</dbReference>
<dbReference type="InterPro" id="IPR036291">
    <property type="entry name" value="NAD(P)-bd_dom_sf"/>
</dbReference>
<dbReference type="InterPro" id="IPR036721">
    <property type="entry name" value="RCK_C_sf"/>
</dbReference>